<dbReference type="InterPro" id="IPR036390">
    <property type="entry name" value="WH_DNA-bd_sf"/>
</dbReference>
<evidence type="ECO:0000256" key="4">
    <source>
        <dbReference type="ARBA" id="ARBA00040379"/>
    </source>
</evidence>
<dbReference type="PROSITE" id="PS51077">
    <property type="entry name" value="HTH_ICLR"/>
    <property type="match status" value="1"/>
</dbReference>
<comment type="caution">
    <text evidence="8">The sequence shown here is derived from an EMBL/GenBank/DDBJ whole genome shotgun (WGS) entry which is preliminary data.</text>
</comment>
<dbReference type="Gene3D" id="1.10.10.10">
    <property type="entry name" value="Winged helix-like DNA-binding domain superfamily/Winged helix DNA-binding domain"/>
    <property type="match status" value="1"/>
</dbReference>
<dbReference type="InterPro" id="IPR014757">
    <property type="entry name" value="Tscrpt_reg_IclR_C"/>
</dbReference>
<dbReference type="GO" id="GO:0003700">
    <property type="term" value="F:DNA-binding transcription factor activity"/>
    <property type="evidence" value="ECO:0007669"/>
    <property type="project" value="TreeGrafter"/>
</dbReference>
<gene>
    <name evidence="8" type="ORF">P375_11615</name>
</gene>
<dbReference type="Pfam" id="PF09339">
    <property type="entry name" value="HTH_IclR"/>
    <property type="match status" value="1"/>
</dbReference>
<evidence type="ECO:0000259" key="7">
    <source>
        <dbReference type="PROSITE" id="PS51078"/>
    </source>
</evidence>
<evidence type="ECO:0000313" key="8">
    <source>
        <dbReference type="EMBL" id="KGQ29930.1"/>
    </source>
</evidence>
<dbReference type="Pfam" id="PF01614">
    <property type="entry name" value="IclR_C"/>
    <property type="match status" value="1"/>
</dbReference>
<dbReference type="InterPro" id="IPR050707">
    <property type="entry name" value="HTH_MetabolicPath_Reg"/>
</dbReference>
<evidence type="ECO:0000256" key="5">
    <source>
        <dbReference type="ARBA" id="ARBA00042627"/>
    </source>
</evidence>
<dbReference type="SUPFAM" id="SSF55781">
    <property type="entry name" value="GAF domain-like"/>
    <property type="match status" value="1"/>
</dbReference>
<organism evidence="8 9">
    <name type="scientific">Gallibacterium genomosp. 2</name>
    <dbReference type="NCBI Taxonomy" id="155517"/>
    <lineage>
        <taxon>Bacteria</taxon>
        <taxon>Pseudomonadati</taxon>
        <taxon>Pseudomonadota</taxon>
        <taxon>Gammaproteobacteria</taxon>
        <taxon>Pasteurellales</taxon>
        <taxon>Pasteurellaceae</taxon>
        <taxon>Gallibacterium</taxon>
    </lineage>
</organism>
<dbReference type="PANTHER" id="PTHR30136:SF24">
    <property type="entry name" value="HTH-TYPE TRANSCRIPTIONAL REPRESSOR ALLR"/>
    <property type="match status" value="1"/>
</dbReference>
<keyword evidence="1" id="KW-0805">Transcription regulation</keyword>
<dbReference type="Gene3D" id="3.30.450.40">
    <property type="match status" value="1"/>
</dbReference>
<keyword evidence="2" id="KW-0238">DNA-binding</keyword>
<dbReference type="GO" id="GO:0045892">
    <property type="term" value="P:negative regulation of DNA-templated transcription"/>
    <property type="evidence" value="ECO:0007669"/>
    <property type="project" value="TreeGrafter"/>
</dbReference>
<dbReference type="PANTHER" id="PTHR30136">
    <property type="entry name" value="HELIX-TURN-HELIX TRANSCRIPTIONAL REGULATOR, ICLR FAMILY"/>
    <property type="match status" value="1"/>
</dbReference>
<name>A0A0A2XGZ7_9PAST</name>
<feature type="domain" description="IclR-ED" evidence="7">
    <location>
        <begin position="103"/>
        <end position="286"/>
    </location>
</feature>
<proteinExistence type="predicted"/>
<evidence type="ECO:0000313" key="9">
    <source>
        <dbReference type="Proteomes" id="UP000030418"/>
    </source>
</evidence>
<dbReference type="InterPro" id="IPR029016">
    <property type="entry name" value="GAF-like_dom_sf"/>
</dbReference>
<dbReference type="InterPro" id="IPR036388">
    <property type="entry name" value="WH-like_DNA-bd_sf"/>
</dbReference>
<keyword evidence="9" id="KW-1185">Reference proteome</keyword>
<dbReference type="EMBL" id="JPXY01000063">
    <property type="protein sequence ID" value="KGQ29930.1"/>
    <property type="molecule type" value="Genomic_DNA"/>
</dbReference>
<dbReference type="InterPro" id="IPR005471">
    <property type="entry name" value="Tscrpt_reg_IclR_N"/>
</dbReference>
<feature type="domain" description="HTH iclR-type" evidence="6">
    <location>
        <begin position="41"/>
        <end position="102"/>
    </location>
</feature>
<dbReference type="AlphaFoldDB" id="A0A0A2XGZ7"/>
<dbReference type="SMART" id="SM00346">
    <property type="entry name" value="HTH_ICLR"/>
    <property type="match status" value="1"/>
</dbReference>
<reference evidence="8 9" key="1">
    <citation type="submission" date="2014-08" db="EMBL/GenBank/DDBJ databases">
        <title>Chaperone-usher fimbriae in a diverse selection of Gallibacterium genomes.</title>
        <authorList>
            <person name="Kudirkiene E."/>
            <person name="Bager R.J."/>
            <person name="Johnson T.J."/>
            <person name="Bojesen A.M."/>
        </authorList>
    </citation>
    <scope>NUCLEOTIDE SEQUENCE [LARGE SCALE GENOMIC DNA]</scope>
    <source>
        <strain evidence="8 9">CCM5976</strain>
    </source>
</reference>
<evidence type="ECO:0000259" key="6">
    <source>
        <dbReference type="PROSITE" id="PS51077"/>
    </source>
</evidence>
<dbReference type="PROSITE" id="PS51078">
    <property type="entry name" value="ICLR_ED"/>
    <property type="match status" value="1"/>
</dbReference>
<dbReference type="GO" id="GO:0003677">
    <property type="term" value="F:DNA binding"/>
    <property type="evidence" value="ECO:0007669"/>
    <property type="project" value="UniProtKB-KW"/>
</dbReference>
<evidence type="ECO:0000256" key="2">
    <source>
        <dbReference type="ARBA" id="ARBA00023125"/>
    </source>
</evidence>
<evidence type="ECO:0000256" key="1">
    <source>
        <dbReference type="ARBA" id="ARBA00023015"/>
    </source>
</evidence>
<protein>
    <recommendedName>
        <fullName evidence="4">HTH-type transcriptional repressor AllR</fullName>
    </recommendedName>
    <alternativeName>
        <fullName evidence="5">Negative regulator of allantoin and glyoxylate utilization operons</fullName>
    </alternativeName>
</protein>
<sequence length="289" mass="32349">MIIIHNTEQLFHILNMIITTTRKKSQQFVNKMEKENKNSLVPALQKAIQILNFLSEQTQPISAAEVSKLLNLPRSSVHNLLHTMLDNGVVQKNENQQFMLGTKILQWANALVAEQDMISKFYQAIKQFPELEPYTLTLSTLNQDQVIYLACKNSSLPLGITFKIGMHFPAIFTATGKAILSTFTDAQLAPLLENLPAPFTDTGVTSIEQIQQEMSQIRKQGYAIDNGQLRKGMYCYGIALPNKFGTAKFGLAASLLEYEAQDQAVVDQLLTALKQLAEELKPTIFTQSN</sequence>
<evidence type="ECO:0000256" key="3">
    <source>
        <dbReference type="ARBA" id="ARBA00023163"/>
    </source>
</evidence>
<dbReference type="SUPFAM" id="SSF46785">
    <property type="entry name" value="Winged helix' DNA-binding domain"/>
    <property type="match status" value="1"/>
</dbReference>
<keyword evidence="3" id="KW-0804">Transcription</keyword>
<accession>A0A0A2XGZ7</accession>
<dbReference type="Proteomes" id="UP000030418">
    <property type="component" value="Unassembled WGS sequence"/>
</dbReference>